<feature type="domain" description="RNase H type-1" evidence="1">
    <location>
        <begin position="65"/>
        <end position="131"/>
    </location>
</feature>
<proteinExistence type="predicted"/>
<dbReference type="CDD" id="cd06222">
    <property type="entry name" value="RNase_H_like"/>
    <property type="match status" value="1"/>
</dbReference>
<evidence type="ECO:0000313" key="3">
    <source>
        <dbReference type="EMBL" id="MED6191505.1"/>
    </source>
</evidence>
<dbReference type="InterPro" id="IPR026960">
    <property type="entry name" value="RVT-Znf"/>
</dbReference>
<name>A0ABU6X028_9FABA</name>
<sequence>MLLWLCYHDDIPTADFRLRRGMASLNLCDRCHQNIEDILHCFFSCLKALQIWRDRNNDIFNPSDKWSLEKVICETDCLEAFSPVNYDLSSMMDHRDLVSKIKDTKLLPWSMHINFIQRSANTAADFLAKQAASSQLVYTEWSLPSDDLKHVIHEDSVS</sequence>
<evidence type="ECO:0000259" key="1">
    <source>
        <dbReference type="Pfam" id="PF13456"/>
    </source>
</evidence>
<dbReference type="EMBL" id="JASCZI010211450">
    <property type="protein sequence ID" value="MED6191505.1"/>
    <property type="molecule type" value="Genomic_DNA"/>
</dbReference>
<keyword evidence="4" id="KW-1185">Reference proteome</keyword>
<feature type="domain" description="Reverse transcriptase zinc-binding" evidence="2">
    <location>
        <begin position="2"/>
        <end position="52"/>
    </location>
</feature>
<evidence type="ECO:0008006" key="5">
    <source>
        <dbReference type="Google" id="ProtNLM"/>
    </source>
</evidence>
<protein>
    <recommendedName>
        <fullName evidence="5">Reverse transcriptase zinc-binding domain-containing protein</fullName>
    </recommendedName>
</protein>
<reference evidence="3 4" key="1">
    <citation type="journal article" date="2023" name="Plants (Basel)">
        <title>Bridging the Gap: Combining Genomics and Transcriptomics Approaches to Understand Stylosanthes scabra, an Orphan Legume from the Brazilian Caatinga.</title>
        <authorList>
            <person name="Ferreira-Neto J.R.C."/>
            <person name="da Silva M.D."/>
            <person name="Binneck E."/>
            <person name="de Melo N.F."/>
            <person name="da Silva R.H."/>
            <person name="de Melo A.L.T.M."/>
            <person name="Pandolfi V."/>
            <person name="Bustamante F.O."/>
            <person name="Brasileiro-Vidal A.C."/>
            <person name="Benko-Iseppon A.M."/>
        </authorList>
    </citation>
    <scope>NUCLEOTIDE SEQUENCE [LARGE SCALE GENOMIC DNA]</scope>
    <source>
        <tissue evidence="3">Leaves</tissue>
    </source>
</reference>
<dbReference type="Pfam" id="PF13456">
    <property type="entry name" value="RVT_3"/>
    <property type="match status" value="1"/>
</dbReference>
<dbReference type="InterPro" id="IPR002156">
    <property type="entry name" value="RNaseH_domain"/>
</dbReference>
<organism evidence="3 4">
    <name type="scientific">Stylosanthes scabra</name>
    <dbReference type="NCBI Taxonomy" id="79078"/>
    <lineage>
        <taxon>Eukaryota</taxon>
        <taxon>Viridiplantae</taxon>
        <taxon>Streptophyta</taxon>
        <taxon>Embryophyta</taxon>
        <taxon>Tracheophyta</taxon>
        <taxon>Spermatophyta</taxon>
        <taxon>Magnoliopsida</taxon>
        <taxon>eudicotyledons</taxon>
        <taxon>Gunneridae</taxon>
        <taxon>Pentapetalae</taxon>
        <taxon>rosids</taxon>
        <taxon>fabids</taxon>
        <taxon>Fabales</taxon>
        <taxon>Fabaceae</taxon>
        <taxon>Papilionoideae</taxon>
        <taxon>50 kb inversion clade</taxon>
        <taxon>dalbergioids sensu lato</taxon>
        <taxon>Dalbergieae</taxon>
        <taxon>Pterocarpus clade</taxon>
        <taxon>Stylosanthes</taxon>
    </lineage>
</organism>
<comment type="caution">
    <text evidence="3">The sequence shown here is derived from an EMBL/GenBank/DDBJ whole genome shotgun (WGS) entry which is preliminary data.</text>
</comment>
<gene>
    <name evidence="3" type="ORF">PIB30_000602</name>
</gene>
<accession>A0ABU6X028</accession>
<evidence type="ECO:0000313" key="4">
    <source>
        <dbReference type="Proteomes" id="UP001341840"/>
    </source>
</evidence>
<dbReference type="Pfam" id="PF13966">
    <property type="entry name" value="zf-RVT"/>
    <property type="match status" value="1"/>
</dbReference>
<evidence type="ECO:0000259" key="2">
    <source>
        <dbReference type="Pfam" id="PF13966"/>
    </source>
</evidence>
<dbReference type="InterPro" id="IPR044730">
    <property type="entry name" value="RNase_H-like_dom_plant"/>
</dbReference>
<dbReference type="Proteomes" id="UP001341840">
    <property type="component" value="Unassembled WGS sequence"/>
</dbReference>